<reference evidence="1 2" key="1">
    <citation type="submission" date="2018-06" db="EMBL/GenBank/DDBJ databases">
        <authorList>
            <consortium name="Pathogen Informatics"/>
            <person name="Doyle S."/>
        </authorList>
    </citation>
    <scope>NUCLEOTIDE SEQUENCE [LARGE SCALE GENOMIC DNA]</scope>
    <source>
        <strain evidence="1 2">NCTC11179</strain>
    </source>
</reference>
<dbReference type="AlphaFoldDB" id="A0A378RJI2"/>
<protein>
    <submittedName>
        <fullName evidence="1">Uncharacterized protein</fullName>
    </submittedName>
</protein>
<organism evidence="1 2">
    <name type="scientific">Myroides odoratus</name>
    <name type="common">Flavobacterium odoratum</name>
    <dbReference type="NCBI Taxonomy" id="256"/>
    <lineage>
        <taxon>Bacteria</taxon>
        <taxon>Pseudomonadati</taxon>
        <taxon>Bacteroidota</taxon>
        <taxon>Flavobacteriia</taxon>
        <taxon>Flavobacteriales</taxon>
        <taxon>Flavobacteriaceae</taxon>
        <taxon>Myroides</taxon>
    </lineage>
</organism>
<gene>
    <name evidence="1" type="ORF">NCTC11179_00375</name>
</gene>
<keyword evidence="2" id="KW-1185">Reference proteome</keyword>
<dbReference type="EMBL" id="UGQL01000001">
    <property type="protein sequence ID" value="STZ26848.1"/>
    <property type="molecule type" value="Genomic_DNA"/>
</dbReference>
<dbReference type="Proteomes" id="UP000255024">
    <property type="component" value="Unassembled WGS sequence"/>
</dbReference>
<evidence type="ECO:0000313" key="1">
    <source>
        <dbReference type="EMBL" id="STZ26848.1"/>
    </source>
</evidence>
<proteinExistence type="predicted"/>
<accession>A0A378RJI2</accession>
<evidence type="ECO:0000313" key="2">
    <source>
        <dbReference type="Proteomes" id="UP000255024"/>
    </source>
</evidence>
<sequence>MSYDLMVFKKEAAPKYRTDFMKWYDHQTTWTENHGYDDPRCIFIIEREADSLD</sequence>
<name>A0A378RJI2_MYROD</name>